<feature type="transmembrane region" description="Helical" evidence="1">
    <location>
        <begin position="28"/>
        <end position="46"/>
    </location>
</feature>
<reference evidence="2" key="1">
    <citation type="journal article" date="2014" name="Int. J. Syst. Evol. Microbiol.">
        <title>Complete genome sequence of Corynebacterium casei LMG S-19264T (=DSM 44701T), isolated from a smear-ripened cheese.</title>
        <authorList>
            <consortium name="US DOE Joint Genome Institute (JGI-PGF)"/>
            <person name="Walter F."/>
            <person name="Albersmeier A."/>
            <person name="Kalinowski J."/>
            <person name="Ruckert C."/>
        </authorList>
    </citation>
    <scope>NUCLEOTIDE SEQUENCE</scope>
    <source>
        <strain evidence="2">NBRC 110023</strain>
    </source>
</reference>
<dbReference type="Proteomes" id="UP001156601">
    <property type="component" value="Unassembled WGS sequence"/>
</dbReference>
<dbReference type="RefSeq" id="WP_284218636.1">
    <property type="nucleotide sequence ID" value="NZ_BSOT01000009.1"/>
</dbReference>
<comment type="caution">
    <text evidence="2">The sequence shown here is derived from an EMBL/GenBank/DDBJ whole genome shotgun (WGS) entry which is preliminary data.</text>
</comment>
<keyword evidence="3" id="KW-1185">Reference proteome</keyword>
<keyword evidence="1" id="KW-0472">Membrane</keyword>
<name>A0AA37SZE1_9ALTE</name>
<reference evidence="2" key="2">
    <citation type="submission" date="2023-01" db="EMBL/GenBank/DDBJ databases">
        <title>Draft genome sequence of Agaribacter marinus strain NBRC 110023.</title>
        <authorList>
            <person name="Sun Q."/>
            <person name="Mori K."/>
        </authorList>
    </citation>
    <scope>NUCLEOTIDE SEQUENCE</scope>
    <source>
        <strain evidence="2">NBRC 110023</strain>
    </source>
</reference>
<evidence type="ECO:0000313" key="2">
    <source>
        <dbReference type="EMBL" id="GLR72231.1"/>
    </source>
</evidence>
<gene>
    <name evidence="2" type="ORF">GCM10007852_31390</name>
</gene>
<accession>A0AA37SZE1</accession>
<dbReference type="AlphaFoldDB" id="A0AA37SZE1"/>
<evidence type="ECO:0000256" key="1">
    <source>
        <dbReference type="SAM" id="Phobius"/>
    </source>
</evidence>
<evidence type="ECO:0000313" key="3">
    <source>
        <dbReference type="Proteomes" id="UP001156601"/>
    </source>
</evidence>
<protein>
    <recommendedName>
        <fullName evidence="4">MSHA biogenesis protein MshJ</fullName>
    </recommendedName>
</protein>
<dbReference type="EMBL" id="BSOT01000009">
    <property type="protein sequence ID" value="GLR72231.1"/>
    <property type="molecule type" value="Genomic_DNA"/>
</dbReference>
<evidence type="ECO:0008006" key="4">
    <source>
        <dbReference type="Google" id="ProtNLM"/>
    </source>
</evidence>
<keyword evidence="1" id="KW-0812">Transmembrane</keyword>
<organism evidence="2 3">
    <name type="scientific">Agaribacter marinus</name>
    <dbReference type="NCBI Taxonomy" id="1431249"/>
    <lineage>
        <taxon>Bacteria</taxon>
        <taxon>Pseudomonadati</taxon>
        <taxon>Pseudomonadota</taxon>
        <taxon>Gammaproteobacteria</taxon>
        <taxon>Alteromonadales</taxon>
        <taxon>Alteromonadaceae</taxon>
        <taxon>Agaribacter</taxon>
    </lineage>
</organism>
<keyword evidence="1" id="KW-1133">Transmembrane helix</keyword>
<proteinExistence type="predicted"/>
<sequence>MIQSDDNVSWMQRIRVAYTGLANREKRLVFIAIPSLILFLALMWFVEPQFKTLAKVERQIVYKEEQLSRINATQAELVAELKIDPDEKTKKRIASLQGRLTALEEKFKLELGQLISPQAMPLLLQQLFHNATSLTLLKMESIPPTQLFAELTSNQTLFEHGIRLSFEGEYFATRDFLKNAENLGWKLYWRKLDYRVDEHPIAATEVELFTLSTEEAFIGVN</sequence>